<gene>
    <name evidence="1" type="ORF">T9R20_05740</name>
</gene>
<keyword evidence="2" id="KW-1185">Reference proteome</keyword>
<evidence type="ECO:0000313" key="2">
    <source>
        <dbReference type="Proteomes" id="UP001324533"/>
    </source>
</evidence>
<dbReference type="RefSeq" id="WP_322411580.1">
    <property type="nucleotide sequence ID" value="NZ_CP139779.1"/>
</dbReference>
<protein>
    <submittedName>
        <fullName evidence="1">Uncharacterized protein</fullName>
    </submittedName>
</protein>
<organism evidence="1 2">
    <name type="scientific">Microbacterium invictum</name>
    <dbReference type="NCBI Taxonomy" id="515415"/>
    <lineage>
        <taxon>Bacteria</taxon>
        <taxon>Bacillati</taxon>
        <taxon>Actinomycetota</taxon>
        <taxon>Actinomycetes</taxon>
        <taxon>Micrococcales</taxon>
        <taxon>Microbacteriaceae</taxon>
        <taxon>Microbacterium</taxon>
    </lineage>
</organism>
<name>A0ABZ0VEV5_9MICO</name>
<sequence length="176" mass="18363">MGALHGWATAGDRDTGRVPSRIMRVLAVAGASLAITGALSGCGIVERIAADGQTPTPTPTAPIAPTPTGPDPVLAWECGQISALSGVAIRTNFEYQTRRIDEVEYVSRLQALQDAWVYMPTYDTEITPFIYEVQVQAAADPSGSNQGYIDAINAATAACQEAGSLAVITPLPEMGG</sequence>
<dbReference type="EMBL" id="CP139779">
    <property type="protein sequence ID" value="WQB71463.1"/>
    <property type="molecule type" value="Genomic_DNA"/>
</dbReference>
<reference evidence="1 2" key="1">
    <citation type="submission" date="2023-06" db="EMBL/GenBank/DDBJ databases">
        <title>Rock-solubilizing bacteria, Microbacterium invictum, promotes re-establishment of vegetation in rocky wasteland by accelerating rock bio-weathering and reshaping soil bacterial community.</title>
        <authorList>
            <person name="Liu C."/>
        </authorList>
    </citation>
    <scope>NUCLEOTIDE SEQUENCE [LARGE SCALE GENOMIC DNA]</scope>
    <source>
        <strain evidence="1 2">X-18</strain>
    </source>
</reference>
<proteinExistence type="predicted"/>
<dbReference type="Proteomes" id="UP001324533">
    <property type="component" value="Chromosome"/>
</dbReference>
<accession>A0ABZ0VEV5</accession>
<evidence type="ECO:0000313" key="1">
    <source>
        <dbReference type="EMBL" id="WQB71463.1"/>
    </source>
</evidence>